<comment type="caution">
    <text evidence="1">The sequence shown here is derived from an EMBL/GenBank/DDBJ whole genome shotgun (WGS) entry which is preliminary data.</text>
</comment>
<dbReference type="Proteomes" id="UP001647436">
    <property type="component" value="Unassembled WGS sequence"/>
</dbReference>
<organism evidence="1 2">
    <name type="scientific">Comamonas brasiliensis</name>
    <dbReference type="NCBI Taxonomy" id="1812482"/>
    <lineage>
        <taxon>Bacteria</taxon>
        <taxon>Pseudomonadati</taxon>
        <taxon>Pseudomonadota</taxon>
        <taxon>Betaproteobacteria</taxon>
        <taxon>Burkholderiales</taxon>
        <taxon>Comamonadaceae</taxon>
        <taxon>Comamonas</taxon>
    </lineage>
</organism>
<dbReference type="EMBL" id="JAANES010000007">
    <property type="protein sequence ID" value="MBS3021743.1"/>
    <property type="molecule type" value="Genomic_DNA"/>
</dbReference>
<proteinExistence type="predicted"/>
<keyword evidence="2" id="KW-1185">Reference proteome</keyword>
<evidence type="ECO:0000313" key="2">
    <source>
        <dbReference type="Proteomes" id="UP001647436"/>
    </source>
</evidence>
<reference evidence="1 2" key="1">
    <citation type="submission" date="2020-03" db="EMBL/GenBank/DDBJ databases">
        <title>The role of nitrogen metabolism on polyethylene biodegradation.</title>
        <authorList>
            <person name="Peixoto J."/>
            <person name="Vizzotto C.S."/>
            <person name="Ramos A."/>
            <person name="Alves G."/>
            <person name="Steindorff A."/>
            <person name="Kruger R."/>
        </authorList>
    </citation>
    <scope>NUCLEOTIDE SEQUENCE [LARGE SCALE GENOMIC DNA]</scope>
    <source>
        <strain evidence="1 2">PE63</strain>
    </source>
</reference>
<dbReference type="RefSeq" id="WP_211459396.1">
    <property type="nucleotide sequence ID" value="NZ_JAANES010000007.1"/>
</dbReference>
<evidence type="ECO:0000313" key="1">
    <source>
        <dbReference type="EMBL" id="MBS3021743.1"/>
    </source>
</evidence>
<gene>
    <name evidence="1" type="ORF">DJFAAGMI_04519</name>
</gene>
<sequence>MSKLLYGFDPHQPNLHDDGLHKGTTEEAAWAMLEDVQTYLKDGKPLPPELATWLGLAIEFSKPDRQLKREGNSAELLQRLGLNKRRGERSPYNRHFKAYWQGRLWHLGIYNEAGLKSEQIVKAVKDEMTVEGIEEELQPNRETLQDWLSEAISGRARGR</sequence>
<name>A0ABS5LZ10_9BURK</name>
<protein>
    <submittedName>
        <fullName evidence="1">Uncharacterized protein</fullName>
    </submittedName>
</protein>
<accession>A0ABS5LZ10</accession>